<feature type="binding site" evidence="9">
    <location>
        <position position="295"/>
    </location>
    <ligand>
        <name>substrate</name>
    </ligand>
</feature>
<organism evidence="12 13">
    <name type="scientific">Clavelina lepadiformis</name>
    <name type="common">Light-bulb sea squirt</name>
    <name type="synonym">Ascidia lepadiformis</name>
    <dbReference type="NCBI Taxonomy" id="159417"/>
    <lineage>
        <taxon>Eukaryota</taxon>
        <taxon>Metazoa</taxon>
        <taxon>Chordata</taxon>
        <taxon>Tunicata</taxon>
        <taxon>Ascidiacea</taxon>
        <taxon>Aplousobranchia</taxon>
        <taxon>Clavelinidae</taxon>
        <taxon>Clavelina</taxon>
    </lineage>
</organism>
<evidence type="ECO:0000256" key="4">
    <source>
        <dbReference type="ARBA" id="ARBA00022605"/>
    </source>
</evidence>
<dbReference type="Pfam" id="PF00596">
    <property type="entry name" value="Aldolase_II"/>
    <property type="match status" value="1"/>
</dbReference>
<dbReference type="Gene3D" id="3.40.50.10320">
    <property type="entry name" value="LmbE-like"/>
    <property type="match status" value="1"/>
</dbReference>
<dbReference type="Pfam" id="PF02585">
    <property type="entry name" value="PIG-L"/>
    <property type="match status" value="1"/>
</dbReference>
<feature type="binding site" evidence="9">
    <location>
        <position position="315"/>
    </location>
    <ligand>
        <name>Zn(2+)</name>
        <dbReference type="ChEBI" id="CHEBI:29105"/>
    </ligand>
</feature>
<dbReference type="InterPro" id="IPR001303">
    <property type="entry name" value="Aldolase_II/adducin_N"/>
</dbReference>
<name>A0ABP0GRT2_CLALP</name>
<comment type="caution">
    <text evidence="12">The sequence shown here is derived from an EMBL/GenBank/DDBJ whole genome shotgun (WGS) entry which is preliminary data.</text>
</comment>
<keyword evidence="3 9" id="KW-0963">Cytoplasm</keyword>
<comment type="similarity">
    <text evidence="9">Belongs to the aldolase class II family. MtnB subfamily.</text>
</comment>
<dbReference type="PANTHER" id="PTHR10640:SF7">
    <property type="entry name" value="METHYLTHIORIBULOSE-1-PHOSPHATE DEHYDRATASE"/>
    <property type="match status" value="1"/>
</dbReference>
<comment type="function">
    <text evidence="9">Catalyzes the dehydration of methylthioribulose-1-phosphate (MTRu-1-P) into 2,3-diketo-5-methylthiopentyl-1-phosphate (DK-MTP-1-P).</text>
</comment>
<dbReference type="InterPro" id="IPR024078">
    <property type="entry name" value="LmbE-like_dom_sf"/>
</dbReference>
<evidence type="ECO:0000256" key="10">
    <source>
        <dbReference type="SAM" id="MobiDB-lite"/>
    </source>
</evidence>
<keyword evidence="5 9" id="KW-0479">Metal-binding</keyword>
<gene>
    <name evidence="12" type="ORF">CVLEPA_LOCUS27821</name>
</gene>
<evidence type="ECO:0000256" key="1">
    <source>
        <dbReference type="ARBA" id="ARBA00006066"/>
    </source>
</evidence>
<dbReference type="SMART" id="SM01007">
    <property type="entry name" value="Aldolase_II"/>
    <property type="match status" value="1"/>
</dbReference>
<dbReference type="InterPro" id="IPR003737">
    <property type="entry name" value="GlcNAc_PI_deacetylase-related"/>
</dbReference>
<feature type="region of interest" description="Disordered" evidence="10">
    <location>
        <begin position="182"/>
        <end position="216"/>
    </location>
</feature>
<feature type="region of interest" description="Disordered" evidence="10">
    <location>
        <begin position="86"/>
        <end position="122"/>
    </location>
</feature>
<evidence type="ECO:0000259" key="11">
    <source>
        <dbReference type="SMART" id="SM01007"/>
    </source>
</evidence>
<keyword evidence="13" id="KW-1185">Reference proteome</keyword>
<comment type="catalytic activity">
    <reaction evidence="9">
        <text>5-(methylsulfanyl)-D-ribulose 1-phosphate = 5-methylsulfanyl-2,3-dioxopentyl phosphate + H2O</text>
        <dbReference type="Rhea" id="RHEA:15549"/>
        <dbReference type="ChEBI" id="CHEBI:15377"/>
        <dbReference type="ChEBI" id="CHEBI:58548"/>
        <dbReference type="ChEBI" id="CHEBI:58828"/>
        <dbReference type="EC" id="4.2.1.109"/>
    </reaction>
</comment>
<keyword evidence="7 9" id="KW-0486">Methionine biosynthesis</keyword>
<dbReference type="SUPFAM" id="SSF102588">
    <property type="entry name" value="LmbE-like"/>
    <property type="match status" value="1"/>
</dbReference>
<dbReference type="NCBIfam" id="TIGR03328">
    <property type="entry name" value="salvage_mtnB"/>
    <property type="match status" value="1"/>
</dbReference>
<dbReference type="EMBL" id="CAWYQH010000141">
    <property type="protein sequence ID" value="CAK8694451.1"/>
    <property type="molecule type" value="Genomic_DNA"/>
</dbReference>
<feature type="domain" description="Class II aldolase/adducin N-terminal" evidence="11">
    <location>
        <begin position="225"/>
        <end position="420"/>
    </location>
</feature>
<evidence type="ECO:0000256" key="7">
    <source>
        <dbReference type="ARBA" id="ARBA00023167"/>
    </source>
</evidence>
<comment type="subcellular location">
    <subcellularLocation>
        <location evidence="9">Cytoplasm</location>
    </subcellularLocation>
</comment>
<keyword evidence="6 9" id="KW-0862">Zinc</keyword>
<evidence type="ECO:0000256" key="2">
    <source>
        <dbReference type="ARBA" id="ARBA00006274"/>
    </source>
</evidence>
<protein>
    <recommendedName>
        <fullName evidence="9">Probable methylthioribulose-1-phosphate dehydratase</fullName>
        <shortName evidence="9">MTRu-1-P dehydratase</shortName>
        <ecNumber evidence="9">4.2.1.109</ecNumber>
    </recommendedName>
</protein>
<dbReference type="PRINTS" id="PR00929">
    <property type="entry name" value="ATHOOK"/>
</dbReference>
<evidence type="ECO:0000256" key="9">
    <source>
        <dbReference type="HAMAP-Rule" id="MF_03116"/>
    </source>
</evidence>
<evidence type="ECO:0000256" key="5">
    <source>
        <dbReference type="ARBA" id="ARBA00022723"/>
    </source>
</evidence>
<dbReference type="SUPFAM" id="SSF53639">
    <property type="entry name" value="AraD/HMP-PK domain-like"/>
    <property type="match status" value="1"/>
</dbReference>
<feature type="binding site" evidence="9">
    <location>
        <position position="393"/>
    </location>
    <ligand>
        <name>Zn(2+)</name>
        <dbReference type="ChEBI" id="CHEBI:29105"/>
    </ligand>
</feature>
<dbReference type="HAMAP" id="MF_03116">
    <property type="entry name" value="Salvage_MtnB_euk"/>
    <property type="match status" value="1"/>
</dbReference>
<evidence type="ECO:0000256" key="3">
    <source>
        <dbReference type="ARBA" id="ARBA00022490"/>
    </source>
</evidence>
<reference evidence="12 13" key="1">
    <citation type="submission" date="2024-02" db="EMBL/GenBank/DDBJ databases">
        <authorList>
            <person name="Daric V."/>
            <person name="Darras S."/>
        </authorList>
    </citation>
    <scope>NUCLEOTIDE SEQUENCE [LARGE SCALE GENOMIC DNA]</scope>
</reference>
<keyword evidence="8 9" id="KW-0456">Lyase</keyword>
<feature type="compositionally biased region" description="Polar residues" evidence="10">
    <location>
        <begin position="99"/>
        <end position="122"/>
    </location>
</feature>
<feature type="active site" description="Proton donor/acceptor" evidence="9">
    <location>
        <position position="337"/>
    </location>
</feature>
<dbReference type="SMART" id="SM00384">
    <property type="entry name" value="AT_hook"/>
    <property type="match status" value="5"/>
</dbReference>
<dbReference type="InterPro" id="IPR017956">
    <property type="entry name" value="AT_hook_DNA-bd_motif"/>
</dbReference>
<comment type="similarity">
    <text evidence="1">Belongs to the PIGL family.</text>
</comment>
<dbReference type="InterPro" id="IPR017714">
    <property type="entry name" value="MethylthioRu-1-P_deHdtase_MtnB"/>
</dbReference>
<evidence type="ECO:0000256" key="8">
    <source>
        <dbReference type="ARBA" id="ARBA00023239"/>
    </source>
</evidence>
<feature type="compositionally biased region" description="Basic residues" evidence="10">
    <location>
        <begin position="58"/>
        <end position="67"/>
    </location>
</feature>
<dbReference type="Gene3D" id="3.40.225.10">
    <property type="entry name" value="Class II aldolase/adducin N-terminal domain"/>
    <property type="match status" value="1"/>
</dbReference>
<dbReference type="PANTHER" id="PTHR10640">
    <property type="entry name" value="METHYLTHIORIBULOSE-1-PHOSPHATE DEHYDRATASE"/>
    <property type="match status" value="1"/>
</dbReference>
<keyword evidence="4 9" id="KW-0028">Amino-acid biosynthesis</keyword>
<evidence type="ECO:0000313" key="13">
    <source>
        <dbReference type="Proteomes" id="UP001642483"/>
    </source>
</evidence>
<comment type="cofactor">
    <cofactor evidence="9">
        <name>Zn(2+)</name>
        <dbReference type="ChEBI" id="CHEBI:29105"/>
    </cofactor>
    <text evidence="9">Binds 1 zinc ion per subunit.</text>
</comment>
<sequence>MDLDFLSVPAFKNSENLEEKIPVKRGRGRPRKQVKPMVIDGLSAGDIGSTMNDDIPKKRGPGRPKKNRNFEVRGRDACVVWFGINQSTPRRGRGRPKKQVNSNTSANFHNNTKISDKNATSLSQLPFPITTVNGTRQANSSKHERSDDDFNAKVVLVSSVKRGRGRPRKHKFSDISLNTDADERSVSENHSNKNSLETPLKRRRGRPRKSDTEKVRIPDDENPRILVPKICQLMYNLGWATGTGGGMSIKMNDRIYMAPSGVQKEMIKKEDIFVCDENGTVIESPAASNLKMTECAPLFMNAFTLRGAGAVIHSHDHYVVLASLLFKGREFRITHQEMIKGIKKGSTNESYRYDDTLVVPIIENVLFERDLTNRMQLAMEEYPDSNAVIVRRHGIYVWGNTWQRAKSQAECYHYLFELAVKMKQHGIEPDEFPKDEHVAFAAAIVFSVYILLKKRSDQDYKENVFGLSKGSKVLFVTSHPDDECIFFTPTLLYLINKKLEVSVLCLSTGNFYGQGEKRIVELFKSCENLGIPRERVYCLDKFEDNPKVIWNKEKVSSAVAEYVKKSASCALFTFDENGVSGHRNHIDTLKGVRYLVEENRQHIPLYILETVFVGRKYIQVLDIVWSLLSSWLYPKSKLVVSSMSEYLVGYQSMLYHKSQLLWFRRLYILFSRYMLMNTWKRSDKHDAKTVNDGLTNENLKRRSFEAEKLISFKESTLDSSGKYMIYTRLKDQPLTVEEIGVTLLTHCSLGDLTHLSQLIKSWDGPFSVSVFVDLRFDEFQLILKGFTVCNFDYLSHVTFHVVKPLKQSTGPKTHDEEFLQAFKDFDCRKIYYFLRDLQNIATNHPSHVAYPVNLLRNVAWYGSRTEYVFSTDIDMIPSKNLQHMFLKFAKLNQESRVTAKTAYVVPLFEISASYFRENSRYFPIDKNTLLRLLKIGVVTAYKSKNCPHCQNKTDYEAWMKLQSNQANSIHVAYSVDWAHAYEPLYICPIHGTPMFDERFKQHKYNRLSQLCELHVAGYEFAVLDSVFLLRVGTNDDQFAVANQKELGASNLRLYREFRNYLPLKYPNTTRHCDIPPVFSL</sequence>
<comment type="similarity">
    <text evidence="2">Belongs to the aldolase class II family. Adducin subfamily.</text>
</comment>
<feature type="region of interest" description="Disordered" evidence="10">
    <location>
        <begin position="42"/>
        <end position="69"/>
    </location>
</feature>
<dbReference type="InterPro" id="IPR027514">
    <property type="entry name" value="Salvage_MtnB_euk"/>
</dbReference>
<proteinExistence type="inferred from homology"/>
<feature type="compositionally biased region" description="Basic and acidic residues" evidence="10">
    <location>
        <begin position="182"/>
        <end position="191"/>
    </location>
</feature>
<dbReference type="Proteomes" id="UP001642483">
    <property type="component" value="Unassembled WGS sequence"/>
</dbReference>
<feature type="binding site" evidence="9">
    <location>
        <position position="313"/>
    </location>
    <ligand>
        <name>Zn(2+)</name>
        <dbReference type="ChEBI" id="CHEBI:29105"/>
    </ligand>
</feature>
<evidence type="ECO:0000256" key="6">
    <source>
        <dbReference type="ARBA" id="ARBA00022833"/>
    </source>
</evidence>
<accession>A0ABP0GRT2</accession>
<dbReference type="Pfam" id="PF13896">
    <property type="entry name" value="Glyco_transf_49"/>
    <property type="match status" value="1"/>
</dbReference>
<comment type="pathway">
    <text evidence="9">Amino-acid biosynthesis; L-methionine biosynthesis via salvage pathway; L-methionine from S-methyl-5-thio-alpha-D-ribose 1-phosphate: step 2/6.</text>
</comment>
<dbReference type="EC" id="4.2.1.109" evidence="9"/>
<evidence type="ECO:0000313" key="12">
    <source>
        <dbReference type="EMBL" id="CAK8694451.1"/>
    </source>
</evidence>
<dbReference type="InterPro" id="IPR036409">
    <property type="entry name" value="Aldolase_II/adducin_N_sf"/>
</dbReference>